<reference evidence="1 2" key="1">
    <citation type="submission" date="2018-06" db="EMBL/GenBank/DDBJ databases">
        <authorList>
            <consortium name="Pathogen Informatics"/>
            <person name="Doyle S."/>
        </authorList>
    </citation>
    <scope>NUCLEOTIDE SEQUENCE [LARGE SCALE GENOMIC DNA]</scope>
    <source>
        <strain evidence="1 2">NCTC12278</strain>
    </source>
</reference>
<protein>
    <submittedName>
        <fullName evidence="1">Uncharacterized protein</fullName>
    </submittedName>
</protein>
<accession>A0A2X3W0J7</accession>
<organism evidence="1 2">
    <name type="scientific">Streptococcus ferus</name>
    <dbReference type="NCBI Taxonomy" id="1345"/>
    <lineage>
        <taxon>Bacteria</taxon>
        <taxon>Bacillati</taxon>
        <taxon>Bacillota</taxon>
        <taxon>Bacilli</taxon>
        <taxon>Lactobacillales</taxon>
        <taxon>Streptococcaceae</taxon>
        <taxon>Streptococcus</taxon>
    </lineage>
</organism>
<gene>
    <name evidence="1" type="ORF">NCTC12278_01398</name>
</gene>
<dbReference type="EMBL" id="LS483343">
    <property type="protein sequence ID" value="SQF40819.1"/>
    <property type="molecule type" value="Genomic_DNA"/>
</dbReference>
<dbReference type="Proteomes" id="UP000249495">
    <property type="component" value="Chromosome 1"/>
</dbReference>
<evidence type="ECO:0000313" key="2">
    <source>
        <dbReference type="Proteomes" id="UP000249495"/>
    </source>
</evidence>
<keyword evidence="2" id="KW-1185">Reference proteome</keyword>
<evidence type="ECO:0000313" key="1">
    <source>
        <dbReference type="EMBL" id="SQF40819.1"/>
    </source>
</evidence>
<dbReference type="AlphaFoldDB" id="A0A2X3W0J7"/>
<proteinExistence type="predicted"/>
<dbReference type="KEGG" id="sfer:NCTC12278_01398"/>
<name>A0A2X3W0J7_9STRE</name>
<dbReference type="STRING" id="1123303.GCA_000372425_00915"/>
<sequence>MGNSNIPTLDASNLSYEFEKARIKQPKLIWNQLVIYGIL</sequence>